<dbReference type="RefSeq" id="WP_344746979.1">
    <property type="nucleotide sequence ID" value="NZ_BAAAWW010000112.1"/>
</dbReference>
<dbReference type="SUPFAM" id="SSF47336">
    <property type="entry name" value="ACP-like"/>
    <property type="match status" value="1"/>
</dbReference>
<protein>
    <submittedName>
        <fullName evidence="4">Phosphopantetheine-binding protein</fullName>
    </submittedName>
</protein>
<dbReference type="PROSITE" id="PS50075">
    <property type="entry name" value="CARRIER"/>
    <property type="match status" value="1"/>
</dbReference>
<evidence type="ECO:0000313" key="4">
    <source>
        <dbReference type="EMBL" id="MFB9676131.1"/>
    </source>
</evidence>
<evidence type="ECO:0000256" key="2">
    <source>
        <dbReference type="ARBA" id="ARBA00022553"/>
    </source>
</evidence>
<keyword evidence="5" id="KW-1185">Reference proteome</keyword>
<keyword evidence="2" id="KW-0597">Phosphoprotein</keyword>
<evidence type="ECO:0000259" key="3">
    <source>
        <dbReference type="PROSITE" id="PS50075"/>
    </source>
</evidence>
<organism evidence="4 5">
    <name type="scientific">Streptosporangium vulgare</name>
    <dbReference type="NCBI Taxonomy" id="46190"/>
    <lineage>
        <taxon>Bacteria</taxon>
        <taxon>Bacillati</taxon>
        <taxon>Actinomycetota</taxon>
        <taxon>Actinomycetes</taxon>
        <taxon>Streptosporangiales</taxon>
        <taxon>Streptosporangiaceae</taxon>
        <taxon>Streptosporangium</taxon>
    </lineage>
</organism>
<gene>
    <name evidence="4" type="ORF">ACFFRH_11580</name>
</gene>
<sequence>MDDELSPRAGVVAAIAHAARRTPRDCADPGLDLWNDLGIDSLSLLELIRDLEKRFQVTIPDEDTGQANTVGDLIRTIQRLAGSDPPADPTR</sequence>
<name>A0ABV5TAM4_9ACTN</name>
<dbReference type="EMBL" id="JBHMBS010000004">
    <property type="protein sequence ID" value="MFB9676131.1"/>
    <property type="molecule type" value="Genomic_DNA"/>
</dbReference>
<dbReference type="InterPro" id="IPR036736">
    <property type="entry name" value="ACP-like_sf"/>
</dbReference>
<comment type="caution">
    <text evidence="4">The sequence shown here is derived from an EMBL/GenBank/DDBJ whole genome shotgun (WGS) entry which is preliminary data.</text>
</comment>
<feature type="domain" description="Carrier" evidence="3">
    <location>
        <begin position="6"/>
        <end position="81"/>
    </location>
</feature>
<evidence type="ECO:0000256" key="1">
    <source>
        <dbReference type="ARBA" id="ARBA00022450"/>
    </source>
</evidence>
<dbReference type="InterPro" id="IPR006162">
    <property type="entry name" value="Ppantetheine_attach_site"/>
</dbReference>
<dbReference type="InterPro" id="IPR009081">
    <property type="entry name" value="PP-bd_ACP"/>
</dbReference>
<evidence type="ECO:0000313" key="5">
    <source>
        <dbReference type="Proteomes" id="UP001589610"/>
    </source>
</evidence>
<accession>A0ABV5TAM4</accession>
<keyword evidence="1" id="KW-0596">Phosphopantetheine</keyword>
<dbReference type="Pfam" id="PF00550">
    <property type="entry name" value="PP-binding"/>
    <property type="match status" value="1"/>
</dbReference>
<dbReference type="Gene3D" id="1.10.1200.10">
    <property type="entry name" value="ACP-like"/>
    <property type="match status" value="1"/>
</dbReference>
<reference evidence="4 5" key="1">
    <citation type="submission" date="2024-09" db="EMBL/GenBank/DDBJ databases">
        <authorList>
            <person name="Sun Q."/>
            <person name="Mori K."/>
        </authorList>
    </citation>
    <scope>NUCLEOTIDE SEQUENCE [LARGE SCALE GENOMIC DNA]</scope>
    <source>
        <strain evidence="4 5">JCM 3028</strain>
    </source>
</reference>
<dbReference type="PROSITE" id="PS00012">
    <property type="entry name" value="PHOSPHOPANTETHEINE"/>
    <property type="match status" value="1"/>
</dbReference>
<dbReference type="Proteomes" id="UP001589610">
    <property type="component" value="Unassembled WGS sequence"/>
</dbReference>
<proteinExistence type="predicted"/>